<feature type="region of interest" description="Disordered" evidence="4">
    <location>
        <begin position="387"/>
        <end position="463"/>
    </location>
</feature>
<comment type="caution">
    <text evidence="6">The sequence shown here is derived from an EMBL/GenBank/DDBJ whole genome shotgun (WGS) entry which is preliminary data.</text>
</comment>
<dbReference type="VEuPathDB" id="AmoebaDB:NF0117040"/>
<dbReference type="SUPFAM" id="SSF51197">
    <property type="entry name" value="Clavaminate synthase-like"/>
    <property type="match status" value="1"/>
</dbReference>
<feature type="region of interest" description="Disordered" evidence="4">
    <location>
        <begin position="1"/>
        <end position="48"/>
    </location>
</feature>
<dbReference type="EMBL" id="VFQX01000030">
    <property type="protein sequence ID" value="KAF0978296.1"/>
    <property type="molecule type" value="Genomic_DNA"/>
</dbReference>
<feature type="compositionally biased region" description="Low complexity" evidence="4">
    <location>
        <begin position="426"/>
        <end position="463"/>
    </location>
</feature>
<gene>
    <name evidence="6" type="ORF">FDP41_002811</name>
</gene>
<dbReference type="InterPro" id="IPR007803">
    <property type="entry name" value="Asp/Arg/Pro-Hydrxlase"/>
</dbReference>
<evidence type="ECO:0000259" key="5">
    <source>
        <dbReference type="Pfam" id="PF05118"/>
    </source>
</evidence>
<dbReference type="Gene3D" id="2.60.120.330">
    <property type="entry name" value="B-lactam Antibiotic, Isopenicillin N Synthase, Chain"/>
    <property type="match status" value="1"/>
</dbReference>
<name>A0A6A5BSZ0_NAEFO</name>
<protein>
    <recommendedName>
        <fullName evidence="5">Aspartyl/asparaginy/proline hydroxylase domain-containing protein</fullName>
    </recommendedName>
</protein>
<evidence type="ECO:0000256" key="1">
    <source>
        <dbReference type="ARBA" id="ARBA00007730"/>
    </source>
</evidence>
<dbReference type="AlphaFoldDB" id="A0A6A5BSZ0"/>
<dbReference type="OrthoDB" id="438431at2759"/>
<keyword evidence="3" id="KW-0560">Oxidoreductase</keyword>
<proteinExistence type="inferred from homology"/>
<dbReference type="InterPro" id="IPR027443">
    <property type="entry name" value="IPNS-like_sf"/>
</dbReference>
<dbReference type="VEuPathDB" id="AmoebaDB:FDP41_002811"/>
<evidence type="ECO:0000313" key="6">
    <source>
        <dbReference type="EMBL" id="KAF0978296.1"/>
    </source>
</evidence>
<evidence type="ECO:0000256" key="3">
    <source>
        <dbReference type="ARBA" id="ARBA00023002"/>
    </source>
</evidence>
<evidence type="ECO:0000256" key="4">
    <source>
        <dbReference type="SAM" id="MobiDB-lite"/>
    </source>
</evidence>
<dbReference type="PANTHER" id="PTHR46332:SF5">
    <property type="entry name" value="ASPARTATE BETA-HYDROXYLASE DOMAIN CONTAINING 2"/>
    <property type="match status" value="1"/>
</dbReference>
<evidence type="ECO:0000313" key="7">
    <source>
        <dbReference type="Proteomes" id="UP000444721"/>
    </source>
</evidence>
<feature type="compositionally biased region" description="Polar residues" evidence="4">
    <location>
        <begin position="388"/>
        <end position="405"/>
    </location>
</feature>
<keyword evidence="2" id="KW-0223">Dioxygenase</keyword>
<organism evidence="6 7">
    <name type="scientific">Naegleria fowleri</name>
    <name type="common">Brain eating amoeba</name>
    <dbReference type="NCBI Taxonomy" id="5763"/>
    <lineage>
        <taxon>Eukaryota</taxon>
        <taxon>Discoba</taxon>
        <taxon>Heterolobosea</taxon>
        <taxon>Tetramitia</taxon>
        <taxon>Eutetramitia</taxon>
        <taxon>Vahlkampfiidae</taxon>
        <taxon>Naegleria</taxon>
    </lineage>
</organism>
<accession>A0A6A5BSZ0</accession>
<dbReference type="RefSeq" id="XP_044563009.1">
    <property type="nucleotide sequence ID" value="XM_044706047.1"/>
</dbReference>
<feature type="compositionally biased region" description="Low complexity" evidence="4">
    <location>
        <begin position="15"/>
        <end position="44"/>
    </location>
</feature>
<dbReference type="Proteomes" id="UP000444721">
    <property type="component" value="Unassembled WGS sequence"/>
</dbReference>
<dbReference type="VEuPathDB" id="AmoebaDB:NfTy_056380"/>
<dbReference type="GO" id="GO:0051213">
    <property type="term" value="F:dioxygenase activity"/>
    <property type="evidence" value="ECO:0007669"/>
    <property type="project" value="UniProtKB-KW"/>
</dbReference>
<feature type="compositionally biased region" description="Polar residues" evidence="4">
    <location>
        <begin position="412"/>
        <end position="425"/>
    </location>
</feature>
<feature type="domain" description="Aspartyl/asparaginy/proline hydroxylase" evidence="5">
    <location>
        <begin position="242"/>
        <end position="391"/>
    </location>
</feature>
<sequence length="497" mass="57055">MINHKGLVTQEFSNTTSPTAPSEEETALPPNNQSSSSLPSSSLNTKSFTPSSIQVLNHTKRIMIQELISIYEFNEQVLLEMMKAIMRENDDDEKEISFELSNRLLLMNDVSLNTLNGATDNNTITETTATTTTTTTTTTHTTHQRDTPSLIHQLEDYLIEYAPLRLIYCLYQFLIKGNRLHQPLRYPNLFVYPQIGSDEPYYDPHYIYDFIHQDEHDDHTMNHTSLETYNYSIFRNISLDLESNFEMIRNEFIQVYTHHFNDNIIMDRIQSSVDGQWNAIYLVNQGKLDVESIVKFPKTFNLLDSILGFEEGRICRLNIGYVYFSIIHEGTHILPHCGVSNIKLRIQLPLIVPNQTRVTMKVKNIERQYKEGQTMILDDSFVHEVKYESSSPTSSSQDAKSLQTETIHHKVTASSPIHTSPTETPTTTTTTNHTNHTTTTTTNNHTTHTTHTTTNNHTTTTTTPSLDSIRVVLLIDIYHSDLTRDEIQLLHLFFDHL</sequence>
<dbReference type="GO" id="GO:0016020">
    <property type="term" value="C:membrane"/>
    <property type="evidence" value="ECO:0007669"/>
    <property type="project" value="TreeGrafter"/>
</dbReference>
<reference evidence="6 7" key="1">
    <citation type="journal article" date="2019" name="Sci. Rep.">
        <title>Nanopore sequencing improves the draft genome of the human pathogenic amoeba Naegleria fowleri.</title>
        <authorList>
            <person name="Liechti N."/>
            <person name="Schurch N."/>
            <person name="Bruggmann R."/>
            <person name="Wittwer M."/>
        </authorList>
    </citation>
    <scope>NUCLEOTIDE SEQUENCE [LARGE SCALE GENOMIC DNA]</scope>
    <source>
        <strain evidence="6 7">ATCC 30894</strain>
    </source>
</reference>
<comment type="similarity">
    <text evidence="1">Belongs to the aspartyl/asparaginyl beta-hydroxylase family.</text>
</comment>
<dbReference type="InterPro" id="IPR051821">
    <property type="entry name" value="Asp/Asn_beta-hydroxylase"/>
</dbReference>
<dbReference type="GeneID" id="68110029"/>
<dbReference type="Pfam" id="PF05118">
    <property type="entry name" value="Asp_Arg_Hydrox"/>
    <property type="match status" value="1"/>
</dbReference>
<dbReference type="PANTHER" id="PTHR46332">
    <property type="entry name" value="ASPARTATE BETA-HYDROXYLASE DOMAIN-CONTAINING PROTEIN 2"/>
    <property type="match status" value="1"/>
</dbReference>
<keyword evidence="7" id="KW-1185">Reference proteome</keyword>
<evidence type="ECO:0000256" key="2">
    <source>
        <dbReference type="ARBA" id="ARBA00022964"/>
    </source>
</evidence>